<evidence type="ECO:0000313" key="2">
    <source>
        <dbReference type="Proteomes" id="UP000610931"/>
    </source>
</evidence>
<dbReference type="AlphaFoldDB" id="A0A8J7LT13"/>
<accession>A0A8J7LT13</accession>
<keyword evidence="2" id="KW-1185">Reference proteome</keyword>
<dbReference type="Pfam" id="PF21857">
    <property type="entry name" value="DUF6913"/>
    <property type="match status" value="1"/>
</dbReference>
<comment type="caution">
    <text evidence="1">The sequence shown here is derived from an EMBL/GenBank/DDBJ whole genome shotgun (WGS) entry which is preliminary data.</text>
</comment>
<gene>
    <name evidence="1" type="ORF">JF259_13035</name>
</gene>
<organism evidence="1 2">
    <name type="scientific">Snuella sedimenti</name>
    <dbReference type="NCBI Taxonomy" id="2798802"/>
    <lineage>
        <taxon>Bacteria</taxon>
        <taxon>Pseudomonadati</taxon>
        <taxon>Bacteroidota</taxon>
        <taxon>Flavobacteriia</taxon>
        <taxon>Flavobacteriales</taxon>
        <taxon>Flavobacteriaceae</taxon>
        <taxon>Snuella</taxon>
    </lineage>
</organism>
<dbReference type="EMBL" id="JAELVQ010000018">
    <property type="protein sequence ID" value="MBJ6369015.1"/>
    <property type="molecule type" value="Genomic_DNA"/>
</dbReference>
<name>A0A8J7LT13_9FLAO</name>
<protein>
    <submittedName>
        <fullName evidence="1">Uncharacterized protein</fullName>
    </submittedName>
</protein>
<dbReference type="Proteomes" id="UP000610931">
    <property type="component" value="Unassembled WGS sequence"/>
</dbReference>
<proteinExistence type="predicted"/>
<evidence type="ECO:0000313" key="1">
    <source>
        <dbReference type="EMBL" id="MBJ6369015.1"/>
    </source>
</evidence>
<dbReference type="RefSeq" id="WP_199115775.1">
    <property type="nucleotide sequence ID" value="NZ_JAELVQ010000018.1"/>
</dbReference>
<dbReference type="InterPro" id="IPR054207">
    <property type="entry name" value="DUF6913"/>
</dbReference>
<sequence length="175" mass="20293">MVFKGFKKRSNKRYLNKLISQRSVNVGDTKVKSLGVILCFDEVDDIELFRGLAAHLRIRPNKLKVIAFSSNGKEKANAWDLCFNPNDFGWNGTIKNVELKSFLDTEFDVLISYYTEELLELKLLTALSKSQFKVGILQTDKRLNDLIIKTDITEFNVFKEELYKYLTILNKIKNE</sequence>
<reference evidence="1" key="1">
    <citation type="submission" date="2020-12" db="EMBL/GenBank/DDBJ databases">
        <title>Snuella sp. nov., isolated from sediment in Incheon.</title>
        <authorList>
            <person name="Kim W."/>
        </authorList>
    </citation>
    <scope>NUCLEOTIDE SEQUENCE</scope>
    <source>
        <strain evidence="1">CAU 1569</strain>
    </source>
</reference>